<evidence type="ECO:0000256" key="1">
    <source>
        <dbReference type="SAM" id="MobiDB-lite"/>
    </source>
</evidence>
<protein>
    <submittedName>
        <fullName evidence="2">Uncharacterized protein</fullName>
    </submittedName>
</protein>
<accession>A0A0C9TXN0</accession>
<feature type="region of interest" description="Disordered" evidence="1">
    <location>
        <begin position="199"/>
        <end position="236"/>
    </location>
</feature>
<evidence type="ECO:0000313" key="2">
    <source>
        <dbReference type="EMBL" id="KIJ35228.1"/>
    </source>
</evidence>
<name>A0A0C9TXN0_SPHS4</name>
<dbReference type="EMBL" id="KN837191">
    <property type="protein sequence ID" value="KIJ35228.1"/>
    <property type="molecule type" value="Genomic_DNA"/>
</dbReference>
<proteinExistence type="predicted"/>
<organism evidence="2 3">
    <name type="scientific">Sphaerobolus stellatus (strain SS14)</name>
    <dbReference type="NCBI Taxonomy" id="990650"/>
    <lineage>
        <taxon>Eukaryota</taxon>
        <taxon>Fungi</taxon>
        <taxon>Dikarya</taxon>
        <taxon>Basidiomycota</taxon>
        <taxon>Agaricomycotina</taxon>
        <taxon>Agaricomycetes</taxon>
        <taxon>Phallomycetidae</taxon>
        <taxon>Geastrales</taxon>
        <taxon>Sphaerobolaceae</taxon>
        <taxon>Sphaerobolus</taxon>
    </lineage>
</organism>
<reference evidence="2 3" key="1">
    <citation type="submission" date="2014-06" db="EMBL/GenBank/DDBJ databases">
        <title>Evolutionary Origins and Diversification of the Mycorrhizal Mutualists.</title>
        <authorList>
            <consortium name="DOE Joint Genome Institute"/>
            <consortium name="Mycorrhizal Genomics Consortium"/>
            <person name="Kohler A."/>
            <person name="Kuo A."/>
            <person name="Nagy L.G."/>
            <person name="Floudas D."/>
            <person name="Copeland A."/>
            <person name="Barry K.W."/>
            <person name="Cichocki N."/>
            <person name="Veneault-Fourrey C."/>
            <person name="LaButti K."/>
            <person name="Lindquist E.A."/>
            <person name="Lipzen A."/>
            <person name="Lundell T."/>
            <person name="Morin E."/>
            <person name="Murat C."/>
            <person name="Riley R."/>
            <person name="Ohm R."/>
            <person name="Sun H."/>
            <person name="Tunlid A."/>
            <person name="Henrissat B."/>
            <person name="Grigoriev I.V."/>
            <person name="Hibbett D.S."/>
            <person name="Martin F."/>
        </authorList>
    </citation>
    <scope>NUCLEOTIDE SEQUENCE [LARGE SCALE GENOMIC DNA]</scope>
    <source>
        <strain evidence="2 3">SS14</strain>
    </source>
</reference>
<feature type="compositionally biased region" description="Low complexity" evidence="1">
    <location>
        <begin position="219"/>
        <end position="235"/>
    </location>
</feature>
<dbReference type="HOGENOM" id="CLU_054440_0_0_1"/>
<gene>
    <name evidence="2" type="ORF">M422DRAFT_262609</name>
</gene>
<evidence type="ECO:0000313" key="3">
    <source>
        <dbReference type="Proteomes" id="UP000054279"/>
    </source>
</evidence>
<dbReference type="Proteomes" id="UP000054279">
    <property type="component" value="Unassembled WGS sequence"/>
</dbReference>
<keyword evidence="3" id="KW-1185">Reference proteome</keyword>
<sequence>MPRLNINPYTARRRSPRRPIVDPNMVRLRDETPVERADRFRFVRDWQAHTTELLFYDRAIGEVVEYGYPAYNSERILPHRIQLYNNKRRQKFECFCGQYSPSAPVFANIYTVCEGQVQVAYASCHTCGLSVSFNEKFSTAIRQKVYPGFHKDSETMGVPSRPEDVPRDLAVTLPYRPRAPPRAWQPLVVALGLHRTRTCTRTPSSASRHTANRGRYVTPPNLNSLEESSPPSASSVVNRYLGKAPTRAPSRFMTLDSPSSSVMEGAIAGPSRFTGSIESLNSSSSKVKAEDEDVLVFCPKCYRYLPIEHACFHKNFSPEL</sequence>
<dbReference type="AlphaFoldDB" id="A0A0C9TXN0"/>
<feature type="compositionally biased region" description="Polar residues" evidence="1">
    <location>
        <begin position="199"/>
        <end position="209"/>
    </location>
</feature>